<evidence type="ECO:0000256" key="1">
    <source>
        <dbReference type="RuleBase" id="RU410713"/>
    </source>
</evidence>
<dbReference type="PROSITE" id="PS51229">
    <property type="entry name" value="DCUN1"/>
    <property type="match status" value="1"/>
</dbReference>
<protein>
    <recommendedName>
        <fullName evidence="1">Defective in cullin neddylation protein</fullName>
    </recommendedName>
</protein>
<proteinExistence type="predicted"/>
<dbReference type="Proteomes" id="UP001497444">
    <property type="component" value="Chromosome 12"/>
</dbReference>
<dbReference type="Pfam" id="PF03556">
    <property type="entry name" value="Cullin_binding"/>
    <property type="match status" value="1"/>
</dbReference>
<name>A0ABP0VXX7_9BRYO</name>
<organism evidence="4 5">
    <name type="scientific">Sphagnum jensenii</name>
    <dbReference type="NCBI Taxonomy" id="128206"/>
    <lineage>
        <taxon>Eukaryota</taxon>
        <taxon>Viridiplantae</taxon>
        <taxon>Streptophyta</taxon>
        <taxon>Embryophyta</taxon>
        <taxon>Bryophyta</taxon>
        <taxon>Sphagnophytina</taxon>
        <taxon>Sphagnopsida</taxon>
        <taxon>Sphagnales</taxon>
        <taxon>Sphagnaceae</taxon>
        <taxon>Sphagnum</taxon>
    </lineage>
</organism>
<sequence>MRRSSTRRTGVLPATATGSTGKGRAMTSSVNKAAVRELEKIDAFFSQYADKFDETSIGPDGIEALCQDLGVSPTDIRVLLLAWKLQASRQGYFSLDEWRRGMKAMRVDSVDKLKKALPGLQQEVSSQYLFKDFYVFAFQYCLTEPRQKTLDLESACQMLELVLGPRAHVPSFLQFLQEQTEYKAMNMDQWTAFLRFCEEIKPDLTNYDESQAWPLLLDNYVEWARKYTMISL</sequence>
<comment type="function">
    <text evidence="1">Neddylation of cullins play an essential role in the regulation of SCF-type complexes activity.</text>
</comment>
<dbReference type="Gene3D" id="1.10.238.10">
    <property type="entry name" value="EF-hand"/>
    <property type="match status" value="1"/>
</dbReference>
<dbReference type="EMBL" id="OZ020107">
    <property type="protein sequence ID" value="CAK9259169.1"/>
    <property type="molecule type" value="Genomic_DNA"/>
</dbReference>
<feature type="region of interest" description="Disordered" evidence="2">
    <location>
        <begin position="1"/>
        <end position="28"/>
    </location>
</feature>
<evidence type="ECO:0000313" key="5">
    <source>
        <dbReference type="Proteomes" id="UP001497444"/>
    </source>
</evidence>
<dbReference type="PANTHER" id="PTHR12281:SF12">
    <property type="entry name" value="DEFECTIVE IN CULLIN NEDDYLATION PROTEIN"/>
    <property type="match status" value="1"/>
</dbReference>
<dbReference type="Gene3D" id="1.10.238.200">
    <property type="entry name" value="Cullin, PONY binding domain"/>
    <property type="match status" value="1"/>
</dbReference>
<evidence type="ECO:0000313" key="4">
    <source>
        <dbReference type="EMBL" id="CAK9259169.1"/>
    </source>
</evidence>
<feature type="domain" description="DCUN1" evidence="3">
    <location>
        <begin position="36"/>
        <end position="225"/>
    </location>
</feature>
<dbReference type="PANTHER" id="PTHR12281">
    <property type="entry name" value="RP42 RELATED"/>
    <property type="match status" value="1"/>
</dbReference>
<evidence type="ECO:0000256" key="2">
    <source>
        <dbReference type="SAM" id="MobiDB-lite"/>
    </source>
</evidence>
<reference evidence="4" key="1">
    <citation type="submission" date="2024-02" db="EMBL/GenBank/DDBJ databases">
        <authorList>
            <consortium name="ELIXIR-Norway"/>
            <consortium name="Elixir Norway"/>
        </authorList>
    </citation>
    <scope>NUCLEOTIDE SEQUENCE</scope>
</reference>
<evidence type="ECO:0000259" key="3">
    <source>
        <dbReference type="PROSITE" id="PS51229"/>
    </source>
</evidence>
<accession>A0ABP0VXX7</accession>
<dbReference type="InterPro" id="IPR042460">
    <property type="entry name" value="DCN1-like_PONY"/>
</dbReference>
<gene>
    <name evidence="4" type="ORF">CSSPJE1EN1_LOCUS4647</name>
</gene>
<keyword evidence="5" id="KW-1185">Reference proteome</keyword>
<dbReference type="InterPro" id="IPR005176">
    <property type="entry name" value="PONY_dom"/>
</dbReference>
<dbReference type="InterPro" id="IPR014764">
    <property type="entry name" value="DCN-prot"/>
</dbReference>